<keyword evidence="2" id="KW-0255">Endonuclease</keyword>
<dbReference type="InterPro" id="IPR029471">
    <property type="entry name" value="HNH_5"/>
</dbReference>
<evidence type="ECO:0000259" key="1">
    <source>
        <dbReference type="SMART" id="SM00507"/>
    </source>
</evidence>
<keyword evidence="3" id="KW-1185">Reference proteome</keyword>
<dbReference type="SMART" id="SM00507">
    <property type="entry name" value="HNHc"/>
    <property type="match status" value="1"/>
</dbReference>
<dbReference type="InterPro" id="IPR003615">
    <property type="entry name" value="HNH_nuc"/>
</dbReference>
<gene>
    <name evidence="2" type="ORF">ACFFPI_08870</name>
</gene>
<dbReference type="Pfam" id="PF14279">
    <property type="entry name" value="HNH_5"/>
    <property type="match status" value="1"/>
</dbReference>
<accession>A0ABV5UNY4</accession>
<evidence type="ECO:0000313" key="2">
    <source>
        <dbReference type="EMBL" id="MFB9714231.1"/>
    </source>
</evidence>
<reference evidence="2 3" key="1">
    <citation type="submission" date="2024-09" db="EMBL/GenBank/DDBJ databases">
        <authorList>
            <person name="Sun Q."/>
            <person name="Mori K."/>
        </authorList>
    </citation>
    <scope>NUCLEOTIDE SEQUENCE [LARGE SCALE GENOMIC DNA]</scope>
    <source>
        <strain evidence="2 3">JCM 13519</strain>
    </source>
</reference>
<comment type="caution">
    <text evidence="2">The sequence shown here is derived from an EMBL/GenBank/DDBJ whole genome shotgun (WGS) entry which is preliminary data.</text>
</comment>
<dbReference type="RefSeq" id="WP_345043999.1">
    <property type="nucleotide sequence ID" value="NZ_BAABED010000001.1"/>
</dbReference>
<dbReference type="PANTHER" id="PTHR33877">
    <property type="entry name" value="SLL1193 PROTEIN"/>
    <property type="match status" value="1"/>
</dbReference>
<name>A0ABV5UNY4_9MICC</name>
<keyword evidence="2" id="KW-0540">Nuclease</keyword>
<proteinExistence type="predicted"/>
<feature type="domain" description="HNH nuclease" evidence="1">
    <location>
        <begin position="66"/>
        <end position="115"/>
    </location>
</feature>
<dbReference type="EMBL" id="JBHMBH010000019">
    <property type="protein sequence ID" value="MFB9714231.1"/>
    <property type="molecule type" value="Genomic_DNA"/>
</dbReference>
<protein>
    <submittedName>
        <fullName evidence="2">HNH endonuclease</fullName>
    </submittedName>
</protein>
<dbReference type="PANTHER" id="PTHR33877:SF2">
    <property type="entry name" value="OS07G0170200 PROTEIN"/>
    <property type="match status" value="1"/>
</dbReference>
<organism evidence="2 3">
    <name type="scientific">Arthrobacter methylotrophus</name>
    <dbReference type="NCBI Taxonomy" id="121291"/>
    <lineage>
        <taxon>Bacteria</taxon>
        <taxon>Bacillati</taxon>
        <taxon>Actinomycetota</taxon>
        <taxon>Actinomycetes</taxon>
        <taxon>Micrococcales</taxon>
        <taxon>Micrococcaceae</taxon>
        <taxon>Arthrobacter</taxon>
    </lineage>
</organism>
<dbReference type="GO" id="GO:0004519">
    <property type="term" value="F:endonuclease activity"/>
    <property type="evidence" value="ECO:0007669"/>
    <property type="project" value="UniProtKB-KW"/>
</dbReference>
<dbReference type="InterPro" id="IPR052892">
    <property type="entry name" value="NA-targeting_endonuclease"/>
</dbReference>
<dbReference type="Gene3D" id="1.10.30.50">
    <property type="match status" value="1"/>
</dbReference>
<sequence>MESVLVLNAGYEPLHRVSLKHAIRMVHRGVAEVLKDDGERLGPFARPLVLRLIRYVKMTWRARPSCSKEAVKRRDGRCAYCPKGKAETVDHIIPQSRGGRNTWMNLVGCCFRCNQKKADRTPAEAGMKLLLTPYAPKERPPLLPDFDYALLA</sequence>
<evidence type="ECO:0000313" key="3">
    <source>
        <dbReference type="Proteomes" id="UP001589536"/>
    </source>
</evidence>
<dbReference type="CDD" id="cd00085">
    <property type="entry name" value="HNHc"/>
    <property type="match status" value="1"/>
</dbReference>
<keyword evidence="2" id="KW-0378">Hydrolase</keyword>
<dbReference type="Proteomes" id="UP001589536">
    <property type="component" value="Unassembled WGS sequence"/>
</dbReference>